<dbReference type="GO" id="GO:0008270">
    <property type="term" value="F:zinc ion binding"/>
    <property type="evidence" value="ECO:0007669"/>
    <property type="project" value="UniProtKB-KW"/>
</dbReference>
<accession>A0AAN7VUN9</accession>
<proteinExistence type="predicted"/>
<dbReference type="InterPro" id="IPR013010">
    <property type="entry name" value="Znf_SIAH"/>
</dbReference>
<evidence type="ECO:0000256" key="3">
    <source>
        <dbReference type="ARBA" id="ARBA00022833"/>
    </source>
</evidence>
<protein>
    <recommendedName>
        <fullName evidence="5">SIAH-type domain-containing protein</fullName>
    </recommendedName>
</protein>
<name>A0AAN7VUN9_9COLE</name>
<dbReference type="GO" id="GO:0005737">
    <property type="term" value="C:cytoplasm"/>
    <property type="evidence" value="ECO:0007669"/>
    <property type="project" value="TreeGrafter"/>
</dbReference>
<dbReference type="PANTHER" id="PTHR45877:SF2">
    <property type="entry name" value="E3 UBIQUITIN-PROTEIN LIGASE SINA-RELATED"/>
    <property type="match status" value="1"/>
</dbReference>
<keyword evidence="7" id="KW-1185">Reference proteome</keyword>
<reference evidence="6 7" key="1">
    <citation type="journal article" date="2024" name="Insects">
        <title>An Improved Chromosome-Level Genome Assembly of the Firefly Pyrocoelia pectoralis.</title>
        <authorList>
            <person name="Fu X."/>
            <person name="Meyer-Rochow V.B."/>
            <person name="Ballantyne L."/>
            <person name="Zhu X."/>
        </authorList>
    </citation>
    <scope>NUCLEOTIDE SEQUENCE [LARGE SCALE GENOMIC DNA]</scope>
    <source>
        <strain evidence="6">XCY_ONT2</strain>
    </source>
</reference>
<dbReference type="SUPFAM" id="SSF49599">
    <property type="entry name" value="TRAF domain-like"/>
    <property type="match status" value="1"/>
</dbReference>
<evidence type="ECO:0000259" key="5">
    <source>
        <dbReference type="PROSITE" id="PS51081"/>
    </source>
</evidence>
<comment type="caution">
    <text evidence="6">The sequence shown here is derived from an EMBL/GenBank/DDBJ whole genome shotgun (WGS) entry which is preliminary data.</text>
</comment>
<dbReference type="Proteomes" id="UP001329430">
    <property type="component" value="Chromosome 1"/>
</dbReference>
<dbReference type="GO" id="GO:0031624">
    <property type="term" value="F:ubiquitin conjugating enzyme binding"/>
    <property type="evidence" value="ECO:0007669"/>
    <property type="project" value="TreeGrafter"/>
</dbReference>
<keyword evidence="1" id="KW-0479">Metal-binding</keyword>
<dbReference type="PANTHER" id="PTHR45877">
    <property type="entry name" value="E3 UBIQUITIN-PROTEIN LIGASE SIAH2"/>
    <property type="match status" value="1"/>
</dbReference>
<dbReference type="PROSITE" id="PS51081">
    <property type="entry name" value="ZF_SIAH"/>
    <property type="match status" value="1"/>
</dbReference>
<dbReference type="Pfam" id="PF21361">
    <property type="entry name" value="Sina_ZnF"/>
    <property type="match status" value="1"/>
</dbReference>
<evidence type="ECO:0000256" key="4">
    <source>
        <dbReference type="PROSITE-ProRule" id="PRU00455"/>
    </source>
</evidence>
<gene>
    <name evidence="6" type="ORF">RI129_001800</name>
</gene>
<dbReference type="GO" id="GO:0043161">
    <property type="term" value="P:proteasome-mediated ubiquitin-dependent protein catabolic process"/>
    <property type="evidence" value="ECO:0007669"/>
    <property type="project" value="TreeGrafter"/>
</dbReference>
<evidence type="ECO:0000313" key="6">
    <source>
        <dbReference type="EMBL" id="KAK5650771.1"/>
    </source>
</evidence>
<feature type="domain" description="SIAH-type" evidence="5">
    <location>
        <begin position="279"/>
        <end position="335"/>
    </location>
</feature>
<dbReference type="AlphaFoldDB" id="A0AAN7VUN9"/>
<keyword evidence="3" id="KW-0862">Zinc</keyword>
<evidence type="ECO:0000256" key="1">
    <source>
        <dbReference type="ARBA" id="ARBA00022723"/>
    </source>
</evidence>
<dbReference type="Gene3D" id="3.30.40.10">
    <property type="entry name" value="Zinc/RING finger domain, C3HC4 (zinc finger)"/>
    <property type="match status" value="1"/>
</dbReference>
<dbReference type="InterPro" id="IPR013083">
    <property type="entry name" value="Znf_RING/FYVE/PHD"/>
</dbReference>
<dbReference type="Gene3D" id="3.30.160.60">
    <property type="entry name" value="Classic Zinc Finger"/>
    <property type="match status" value="1"/>
</dbReference>
<evidence type="ECO:0000313" key="7">
    <source>
        <dbReference type="Proteomes" id="UP001329430"/>
    </source>
</evidence>
<sequence length="441" mass="51141">MNCSKSNGNIRKVYACPSVPKNSCNWEGNAVDILKHLHKAHANMVLESNIFSVNVLCNGEENKILPSQKGLFLIQIKTLNEQMKLQLKLRFLPYKYLNIEEIRYNLEVSSGVFGFSNENYDLDFNPVCNTTDGIEVDVGAIQLIVGHGLSSLLLKVNVYENIKQLVRLPSKTDEDNASSEHVSDHVYYDYNNSPDENEDTQTQETFSLYSYELEDSERENYYTMEMLQCTNCQCTMIPPIHICPNGHNVCYNCRIGACSVCHRDITEVRNISLEDYSKTLKHPCRYEPQGCTEVCNYNEIRKHELQCSYCIYKCELCIFEGKLHDIGTHFRIVHPSTKIYDTMSGIHFRKGSNFIIMNRLGVFYCTSSATDFHIEWKVIYCGPKERFFSCDVKITGKKPNQQLKHYFLKRDDNVYKWRVKWDELKNSNVKEKYATLNISSY</sequence>
<organism evidence="6 7">
    <name type="scientific">Pyrocoelia pectoralis</name>
    <dbReference type="NCBI Taxonomy" id="417401"/>
    <lineage>
        <taxon>Eukaryota</taxon>
        <taxon>Metazoa</taxon>
        <taxon>Ecdysozoa</taxon>
        <taxon>Arthropoda</taxon>
        <taxon>Hexapoda</taxon>
        <taxon>Insecta</taxon>
        <taxon>Pterygota</taxon>
        <taxon>Neoptera</taxon>
        <taxon>Endopterygota</taxon>
        <taxon>Coleoptera</taxon>
        <taxon>Polyphaga</taxon>
        <taxon>Elateriformia</taxon>
        <taxon>Elateroidea</taxon>
        <taxon>Lampyridae</taxon>
        <taxon>Lampyrinae</taxon>
        <taxon>Pyrocoelia</taxon>
    </lineage>
</organism>
<dbReference type="EMBL" id="JAVRBK010000001">
    <property type="protein sequence ID" value="KAK5650771.1"/>
    <property type="molecule type" value="Genomic_DNA"/>
</dbReference>
<dbReference type="InterPro" id="IPR004162">
    <property type="entry name" value="SINA-like_animal"/>
</dbReference>
<keyword evidence="2 4" id="KW-0863">Zinc-finger</keyword>
<evidence type="ECO:0000256" key="2">
    <source>
        <dbReference type="ARBA" id="ARBA00022771"/>
    </source>
</evidence>
<dbReference type="GO" id="GO:0061630">
    <property type="term" value="F:ubiquitin protein ligase activity"/>
    <property type="evidence" value="ECO:0007669"/>
    <property type="project" value="TreeGrafter"/>
</dbReference>